<dbReference type="InterPro" id="IPR017896">
    <property type="entry name" value="4Fe4S_Fe-S-bd"/>
</dbReference>
<dbReference type="Proteomes" id="UP000252100">
    <property type="component" value="Chromosome"/>
</dbReference>
<keyword evidence="3" id="KW-0004">4Fe-4S</keyword>
<feature type="domain" description="4Fe-4S ferredoxin-type" evidence="9">
    <location>
        <begin position="3"/>
        <end position="31"/>
    </location>
</feature>
<sequence>MEMYTIVDKNTCIACGTCSVSAPDLFDFDEEGVAEGILDRNQGTSKVPAALQEDLQDAFEECPSDSIKVASEAFHGNPLAFEKDRTTT</sequence>
<name>A0A345BV74_9BACI</name>
<keyword evidence="7 8" id="KW-0411">Iron-sulfur</keyword>
<keyword evidence="5 8" id="KW-0249">Electron transport</keyword>
<evidence type="ECO:0000256" key="4">
    <source>
        <dbReference type="ARBA" id="ARBA00022723"/>
    </source>
</evidence>
<dbReference type="PRINTS" id="PR00352">
    <property type="entry name" value="3FE4SFRDOXIN"/>
</dbReference>
<evidence type="ECO:0000313" key="10">
    <source>
        <dbReference type="EMBL" id="AXF54855.1"/>
    </source>
</evidence>
<dbReference type="Gene3D" id="3.30.70.20">
    <property type="match status" value="1"/>
</dbReference>
<dbReference type="EMBL" id="CP031092">
    <property type="protein sequence ID" value="AXF54855.1"/>
    <property type="molecule type" value="Genomic_DNA"/>
</dbReference>
<comment type="cofactor">
    <cofactor evidence="1">
        <name>[4Fe-4S] cluster</name>
        <dbReference type="ChEBI" id="CHEBI:49883"/>
    </cofactor>
</comment>
<dbReference type="RefSeq" id="WP_114370306.1">
    <property type="nucleotide sequence ID" value="NZ_CP031092.1"/>
</dbReference>
<dbReference type="PANTHER" id="PTHR39163:SF1">
    <property type="entry name" value="FERREDOXIN"/>
    <property type="match status" value="1"/>
</dbReference>
<dbReference type="GO" id="GO:0009055">
    <property type="term" value="F:electron transfer activity"/>
    <property type="evidence" value="ECO:0007669"/>
    <property type="project" value="UniProtKB-UniRule"/>
</dbReference>
<dbReference type="PROSITE" id="PS51379">
    <property type="entry name" value="4FE4S_FER_2"/>
    <property type="match status" value="1"/>
</dbReference>
<dbReference type="OrthoDB" id="9801085at2"/>
<evidence type="ECO:0000256" key="1">
    <source>
        <dbReference type="ARBA" id="ARBA00001966"/>
    </source>
</evidence>
<evidence type="ECO:0000259" key="9">
    <source>
        <dbReference type="PROSITE" id="PS51379"/>
    </source>
</evidence>
<proteinExistence type="predicted"/>
<dbReference type="InterPro" id="IPR052395">
    <property type="entry name" value="ET_Ferredoxin"/>
</dbReference>
<keyword evidence="11" id="KW-1185">Reference proteome</keyword>
<dbReference type="GO" id="GO:0005506">
    <property type="term" value="F:iron ion binding"/>
    <property type="evidence" value="ECO:0007669"/>
    <property type="project" value="UniProtKB-UniRule"/>
</dbReference>
<evidence type="ECO:0000256" key="7">
    <source>
        <dbReference type="ARBA" id="ARBA00023014"/>
    </source>
</evidence>
<dbReference type="PANTHER" id="PTHR39163">
    <property type="entry name" value="FERREDOXIN"/>
    <property type="match status" value="1"/>
</dbReference>
<dbReference type="GO" id="GO:0051539">
    <property type="term" value="F:4 iron, 4 sulfur cluster binding"/>
    <property type="evidence" value="ECO:0007669"/>
    <property type="project" value="UniProtKB-KW"/>
</dbReference>
<keyword evidence="2 8" id="KW-0813">Transport</keyword>
<evidence type="ECO:0000256" key="2">
    <source>
        <dbReference type="ARBA" id="ARBA00022448"/>
    </source>
</evidence>
<dbReference type="InterPro" id="IPR001080">
    <property type="entry name" value="3Fe4S_ferredoxin"/>
</dbReference>
<dbReference type="AlphaFoldDB" id="A0A345BV74"/>
<dbReference type="KEGG" id="rue:DT065_01700"/>
<organism evidence="10 11">
    <name type="scientific">Salicibibacter kimchii</name>
    <dbReference type="NCBI Taxonomy" id="2099786"/>
    <lineage>
        <taxon>Bacteria</taxon>
        <taxon>Bacillati</taxon>
        <taxon>Bacillota</taxon>
        <taxon>Bacilli</taxon>
        <taxon>Bacillales</taxon>
        <taxon>Bacillaceae</taxon>
        <taxon>Salicibibacter</taxon>
    </lineage>
</organism>
<evidence type="ECO:0000313" key="11">
    <source>
        <dbReference type="Proteomes" id="UP000252100"/>
    </source>
</evidence>
<evidence type="ECO:0000256" key="5">
    <source>
        <dbReference type="ARBA" id="ARBA00022982"/>
    </source>
</evidence>
<keyword evidence="4 8" id="KW-0479">Metal-binding</keyword>
<accession>A0A345BV74</accession>
<reference evidence="10 11" key="1">
    <citation type="journal article" date="2018" name="J. Microbiol.">
        <title>Salicibibacter kimchii gen. nov., sp. nov., a moderately halophilic and alkalitolerant bacterium in the family Bacillaceae, isolated from kimchi.</title>
        <authorList>
            <person name="Jang J.Y."/>
            <person name="Oh Y.J."/>
            <person name="Lim S.K."/>
            <person name="Park H.K."/>
            <person name="Lee C."/>
            <person name="Kim J.Y."/>
            <person name="Lee M.A."/>
            <person name="Choi H.J."/>
        </authorList>
    </citation>
    <scope>NUCLEOTIDE SEQUENCE [LARGE SCALE GENOMIC DNA]</scope>
    <source>
        <strain evidence="10 11">NKC1-1</strain>
    </source>
</reference>
<gene>
    <name evidence="10" type="ORF">DT065_01700</name>
</gene>
<evidence type="ECO:0000256" key="6">
    <source>
        <dbReference type="ARBA" id="ARBA00023004"/>
    </source>
</evidence>
<keyword evidence="6 8" id="KW-0408">Iron</keyword>
<comment type="function">
    <text evidence="8">Ferredoxins are iron-sulfur proteins that transfer electrons in a wide variety of metabolic reactions.</text>
</comment>
<dbReference type="SUPFAM" id="SSF54862">
    <property type="entry name" value="4Fe-4S ferredoxins"/>
    <property type="match status" value="1"/>
</dbReference>
<dbReference type="Pfam" id="PF13370">
    <property type="entry name" value="Fer4_13"/>
    <property type="match status" value="1"/>
</dbReference>
<protein>
    <recommendedName>
        <fullName evidence="8">Ferredoxin</fullName>
    </recommendedName>
</protein>
<evidence type="ECO:0000256" key="3">
    <source>
        <dbReference type="ARBA" id="ARBA00022485"/>
    </source>
</evidence>
<evidence type="ECO:0000256" key="8">
    <source>
        <dbReference type="RuleBase" id="RU368020"/>
    </source>
</evidence>